<evidence type="ECO:0000313" key="2">
    <source>
        <dbReference type="Proteomes" id="UP000563426"/>
    </source>
</evidence>
<dbReference type="OrthoDB" id="5382121at2"/>
<name>A0A3A8HL06_9BACT</name>
<protein>
    <submittedName>
        <fullName evidence="1">Uncharacterized protein</fullName>
    </submittedName>
</protein>
<comment type="caution">
    <text evidence="1">The sequence shown here is derived from an EMBL/GenBank/DDBJ whole genome shotgun (WGS) entry which is preliminary data.</text>
</comment>
<proteinExistence type="predicted"/>
<evidence type="ECO:0000313" key="1">
    <source>
        <dbReference type="EMBL" id="NOK38688.1"/>
    </source>
</evidence>
<dbReference type="Proteomes" id="UP000563426">
    <property type="component" value="Unassembled WGS sequence"/>
</dbReference>
<dbReference type="EMBL" id="JABFJV010000349">
    <property type="protein sequence ID" value="NOK38688.1"/>
    <property type="molecule type" value="Genomic_DNA"/>
</dbReference>
<organism evidence="1 2">
    <name type="scientific">Corallococcus exercitus</name>
    <dbReference type="NCBI Taxonomy" id="2316736"/>
    <lineage>
        <taxon>Bacteria</taxon>
        <taxon>Pseudomonadati</taxon>
        <taxon>Myxococcota</taxon>
        <taxon>Myxococcia</taxon>
        <taxon>Myxococcales</taxon>
        <taxon>Cystobacterineae</taxon>
        <taxon>Myxococcaceae</taxon>
        <taxon>Corallococcus</taxon>
    </lineage>
</organism>
<dbReference type="AlphaFoldDB" id="A0A3A8HL06"/>
<dbReference type="RefSeq" id="WP_120529572.1">
    <property type="nucleotide sequence ID" value="NZ_JABFJV010000349.1"/>
</dbReference>
<keyword evidence="2" id="KW-1185">Reference proteome</keyword>
<reference evidence="1 2" key="1">
    <citation type="submission" date="2020-05" db="EMBL/GenBank/DDBJ databases">
        <authorList>
            <person name="Whitworth D."/>
        </authorList>
    </citation>
    <scope>NUCLEOTIDE SEQUENCE [LARGE SCALE GENOMIC DNA]</scope>
    <source>
        <strain evidence="1 2">AB043B</strain>
    </source>
</reference>
<sequence length="139" mass="14706">MLSRAHTLARLTAMLLVALWGAQPLGLALHVEQHAHRFCPQHQTFEEDARRANPALSRFTERAPIIASVPPAVADATGLNHETCPLLTVAPQVEALQGADVASDSARVESQHPATAPPRSFAPLAVLAIAPKASPPTHA</sequence>
<accession>A0A3A8HL06</accession>
<gene>
    <name evidence="1" type="ORF">HMI49_36395</name>
</gene>